<name>A0AAD7IRQ7_9AGAR</name>
<sequence length="153" mass="16662">MRVLVLVGAGTSLGVLNFSPRPRCKIRDVILTNSPYIFFNFDLALKAAPQHGSTTARRTDPSVTSILVQGGSEKFTVDAPTSPCLYALHSQLRLPCIFGLFFRTLPCTFSLPGFCATLVLDGIMLSTRTAYTVLSGDRPLRSRHCLLIHGGFS</sequence>
<accession>A0AAD7IRQ7</accession>
<dbReference type="Proteomes" id="UP001215280">
    <property type="component" value="Unassembled WGS sequence"/>
</dbReference>
<evidence type="ECO:0000313" key="1">
    <source>
        <dbReference type="EMBL" id="KAJ7747454.1"/>
    </source>
</evidence>
<comment type="caution">
    <text evidence="1">The sequence shown here is derived from an EMBL/GenBank/DDBJ whole genome shotgun (WGS) entry which is preliminary data.</text>
</comment>
<organism evidence="1 2">
    <name type="scientific">Mycena maculata</name>
    <dbReference type="NCBI Taxonomy" id="230809"/>
    <lineage>
        <taxon>Eukaryota</taxon>
        <taxon>Fungi</taxon>
        <taxon>Dikarya</taxon>
        <taxon>Basidiomycota</taxon>
        <taxon>Agaricomycotina</taxon>
        <taxon>Agaricomycetes</taxon>
        <taxon>Agaricomycetidae</taxon>
        <taxon>Agaricales</taxon>
        <taxon>Marasmiineae</taxon>
        <taxon>Mycenaceae</taxon>
        <taxon>Mycena</taxon>
    </lineage>
</organism>
<dbReference type="EMBL" id="JARJLG010000094">
    <property type="protein sequence ID" value="KAJ7747454.1"/>
    <property type="molecule type" value="Genomic_DNA"/>
</dbReference>
<keyword evidence="2" id="KW-1185">Reference proteome</keyword>
<proteinExistence type="predicted"/>
<reference evidence="1" key="1">
    <citation type="submission" date="2023-03" db="EMBL/GenBank/DDBJ databases">
        <title>Massive genome expansion in bonnet fungi (Mycena s.s.) driven by repeated elements and novel gene families across ecological guilds.</title>
        <authorList>
            <consortium name="Lawrence Berkeley National Laboratory"/>
            <person name="Harder C.B."/>
            <person name="Miyauchi S."/>
            <person name="Viragh M."/>
            <person name="Kuo A."/>
            <person name="Thoen E."/>
            <person name="Andreopoulos B."/>
            <person name="Lu D."/>
            <person name="Skrede I."/>
            <person name="Drula E."/>
            <person name="Henrissat B."/>
            <person name="Morin E."/>
            <person name="Kohler A."/>
            <person name="Barry K."/>
            <person name="LaButti K."/>
            <person name="Morin E."/>
            <person name="Salamov A."/>
            <person name="Lipzen A."/>
            <person name="Mereny Z."/>
            <person name="Hegedus B."/>
            <person name="Baldrian P."/>
            <person name="Stursova M."/>
            <person name="Weitz H."/>
            <person name="Taylor A."/>
            <person name="Grigoriev I.V."/>
            <person name="Nagy L.G."/>
            <person name="Martin F."/>
            <person name="Kauserud H."/>
        </authorList>
    </citation>
    <scope>NUCLEOTIDE SEQUENCE</scope>
    <source>
        <strain evidence="1">CBHHK188m</strain>
    </source>
</reference>
<gene>
    <name evidence="1" type="ORF">DFH07DRAFT_577866</name>
</gene>
<evidence type="ECO:0000313" key="2">
    <source>
        <dbReference type="Proteomes" id="UP001215280"/>
    </source>
</evidence>
<protein>
    <submittedName>
        <fullName evidence="1">Uncharacterized protein</fullName>
    </submittedName>
</protein>
<dbReference type="AlphaFoldDB" id="A0AAD7IRQ7"/>